<evidence type="ECO:0000256" key="1">
    <source>
        <dbReference type="SAM" id="MobiDB-lite"/>
    </source>
</evidence>
<reference evidence="2" key="1">
    <citation type="journal article" date="2019" name="bioRxiv">
        <title>The Genome of the Zebra Mussel, Dreissena polymorpha: A Resource for Invasive Species Research.</title>
        <authorList>
            <person name="McCartney M.A."/>
            <person name="Auch B."/>
            <person name="Kono T."/>
            <person name="Mallez S."/>
            <person name="Zhang Y."/>
            <person name="Obille A."/>
            <person name="Becker A."/>
            <person name="Abrahante J.E."/>
            <person name="Garbe J."/>
            <person name="Badalamenti J.P."/>
            <person name="Herman A."/>
            <person name="Mangelson H."/>
            <person name="Liachko I."/>
            <person name="Sullivan S."/>
            <person name="Sone E.D."/>
            <person name="Koren S."/>
            <person name="Silverstein K.A.T."/>
            <person name="Beckman K.B."/>
            <person name="Gohl D.M."/>
        </authorList>
    </citation>
    <scope>NUCLEOTIDE SEQUENCE</scope>
    <source>
        <strain evidence="2">Duluth1</strain>
        <tissue evidence="2">Whole animal</tissue>
    </source>
</reference>
<feature type="compositionally biased region" description="Polar residues" evidence="1">
    <location>
        <begin position="32"/>
        <end position="42"/>
    </location>
</feature>
<proteinExistence type="predicted"/>
<gene>
    <name evidence="2" type="ORF">DPMN_193627</name>
</gene>
<comment type="caution">
    <text evidence="2">The sequence shown here is derived from an EMBL/GenBank/DDBJ whole genome shotgun (WGS) entry which is preliminary data.</text>
</comment>
<evidence type="ECO:0000313" key="3">
    <source>
        <dbReference type="Proteomes" id="UP000828390"/>
    </source>
</evidence>
<accession>A0A9D3XWC2</accession>
<evidence type="ECO:0000313" key="2">
    <source>
        <dbReference type="EMBL" id="KAH3689704.1"/>
    </source>
</evidence>
<protein>
    <submittedName>
        <fullName evidence="2">Uncharacterized protein</fullName>
    </submittedName>
</protein>
<dbReference type="EMBL" id="JAIWYP010000101">
    <property type="protein sequence ID" value="KAH3689704.1"/>
    <property type="molecule type" value="Genomic_DNA"/>
</dbReference>
<reference evidence="2" key="2">
    <citation type="submission" date="2020-11" db="EMBL/GenBank/DDBJ databases">
        <authorList>
            <person name="McCartney M.A."/>
            <person name="Auch B."/>
            <person name="Kono T."/>
            <person name="Mallez S."/>
            <person name="Becker A."/>
            <person name="Gohl D.M."/>
            <person name="Silverstein K.A.T."/>
            <person name="Koren S."/>
            <person name="Bechman K.B."/>
            <person name="Herman A."/>
            <person name="Abrahante J.E."/>
            <person name="Garbe J."/>
        </authorList>
    </citation>
    <scope>NUCLEOTIDE SEQUENCE</scope>
    <source>
        <strain evidence="2">Duluth1</strain>
        <tissue evidence="2">Whole animal</tissue>
    </source>
</reference>
<organism evidence="2 3">
    <name type="scientific">Dreissena polymorpha</name>
    <name type="common">Zebra mussel</name>
    <name type="synonym">Mytilus polymorpha</name>
    <dbReference type="NCBI Taxonomy" id="45954"/>
    <lineage>
        <taxon>Eukaryota</taxon>
        <taxon>Metazoa</taxon>
        <taxon>Spiralia</taxon>
        <taxon>Lophotrochozoa</taxon>
        <taxon>Mollusca</taxon>
        <taxon>Bivalvia</taxon>
        <taxon>Autobranchia</taxon>
        <taxon>Heteroconchia</taxon>
        <taxon>Euheterodonta</taxon>
        <taxon>Imparidentia</taxon>
        <taxon>Neoheterodontei</taxon>
        <taxon>Myida</taxon>
        <taxon>Dreissenoidea</taxon>
        <taxon>Dreissenidae</taxon>
        <taxon>Dreissena</taxon>
    </lineage>
</organism>
<dbReference type="Proteomes" id="UP000828390">
    <property type="component" value="Unassembled WGS sequence"/>
</dbReference>
<feature type="compositionally biased region" description="Low complexity" evidence="1">
    <location>
        <begin position="52"/>
        <end position="64"/>
    </location>
</feature>
<keyword evidence="3" id="KW-1185">Reference proteome</keyword>
<sequence length="102" mass="12081">MIYKIDTLTAQIEKLESQKNVEVHHREHIVNPQGNEYNPNRSNNREYHHNNNRTANRAPNRYYYGHGNIGRTVQNNDNFKDRRFEGNGNRSSWGTATRPQKM</sequence>
<feature type="region of interest" description="Disordered" evidence="1">
    <location>
        <begin position="28"/>
        <end position="102"/>
    </location>
</feature>
<name>A0A9D3XWC2_DREPO</name>
<dbReference type="AlphaFoldDB" id="A0A9D3XWC2"/>
<feature type="compositionally biased region" description="Polar residues" evidence="1">
    <location>
        <begin position="88"/>
        <end position="102"/>
    </location>
</feature>